<dbReference type="Gene3D" id="1.25.40.10">
    <property type="entry name" value="Tetratricopeptide repeat domain"/>
    <property type="match status" value="2"/>
</dbReference>
<comment type="function">
    <text evidence="7">Dirigent proteins impart stereoselectivity on the phenoxy radical-coupling reaction, yielding optically active lignans from two molecules of coniferyl alcohol in the biosynthesis of lignans, flavonolignans, and alkaloids and thus plays a central role in plant secondary metabolism.</text>
</comment>
<dbReference type="AlphaFoldDB" id="A0A7J8SPJ8"/>
<dbReference type="Proteomes" id="UP000593561">
    <property type="component" value="Unassembled WGS sequence"/>
</dbReference>
<dbReference type="GO" id="GO:0048046">
    <property type="term" value="C:apoplast"/>
    <property type="evidence" value="ECO:0007669"/>
    <property type="project" value="UniProtKB-SubCell"/>
</dbReference>
<evidence type="ECO:0000256" key="3">
    <source>
        <dbReference type="ARBA" id="ARBA00011738"/>
    </source>
</evidence>
<protein>
    <recommendedName>
        <fullName evidence="7">Dirigent protein</fullName>
    </recommendedName>
</protein>
<dbReference type="PROSITE" id="PS51375">
    <property type="entry name" value="PPR"/>
    <property type="match status" value="5"/>
</dbReference>
<comment type="similarity">
    <text evidence="1">Belongs to the PPR family. P subfamily.</text>
</comment>
<comment type="caution">
    <text evidence="8">The sequence shown here is derived from an EMBL/GenBank/DDBJ whole genome shotgun (WGS) entry which is preliminary data.</text>
</comment>
<evidence type="ECO:0000256" key="4">
    <source>
        <dbReference type="ARBA" id="ARBA00022525"/>
    </source>
</evidence>
<feature type="signal peptide" evidence="7">
    <location>
        <begin position="1"/>
        <end position="30"/>
    </location>
</feature>
<dbReference type="NCBIfam" id="TIGR00756">
    <property type="entry name" value="PPR"/>
    <property type="match status" value="4"/>
</dbReference>
<dbReference type="GO" id="GO:0003729">
    <property type="term" value="F:mRNA binding"/>
    <property type="evidence" value="ECO:0007669"/>
    <property type="project" value="TreeGrafter"/>
</dbReference>
<keyword evidence="5" id="KW-0677">Repeat</keyword>
<keyword evidence="7" id="KW-0052">Apoplast</keyword>
<dbReference type="Pfam" id="PF03018">
    <property type="entry name" value="Dirigent"/>
    <property type="match status" value="1"/>
</dbReference>
<comment type="subcellular location">
    <subcellularLocation>
        <location evidence="7">Secreted</location>
        <location evidence="7">Extracellular space</location>
        <location evidence="7">Apoplast</location>
    </subcellularLocation>
</comment>
<comment type="similarity">
    <text evidence="2 7">Belongs to the plant dirigent protein family.</text>
</comment>
<name>A0A7J8SPJ8_GOSDV</name>
<evidence type="ECO:0000256" key="7">
    <source>
        <dbReference type="RuleBase" id="RU363099"/>
    </source>
</evidence>
<evidence type="ECO:0000256" key="5">
    <source>
        <dbReference type="ARBA" id="ARBA00022737"/>
    </source>
</evidence>
<feature type="repeat" description="PPR" evidence="6">
    <location>
        <begin position="321"/>
        <end position="355"/>
    </location>
</feature>
<sequence length="456" mass="50220">MAALPINTKVVVLLVLGTSMVVFTIPAGKADDGLKQTIMSVYFHDHSSGSPDSTVRAVVGFPGKLWNLTQFGTLFVSDDPVTEGPDPESAPVGRGQGIFVTTSLDGVNTHVSLSIVFTNEACNGSTIQVQGNSDQMKAVREYGVVSGTGKFRYASGYVTFENFSFNSSISYAVIRCNISILIDCTLDIRTPSRENVPPDAFIYVTLVDGFIRDGDLHEAKELFDIMIGEGMDLGVVGYNAMIKGFCKFRKMKEALLCVTRMIKAHLTPDQSVHLLSRMIKAHLTPDQFTYSTIIDGYIQQHDIGGALRMFKQMVKRKCNPNVVMYTSLINGFCRNGDFSTAEKAFKEMQSCGLEPNVVTYTIPTGSFCKEGKLAKAVFYFELMLSIKCIPNEVTFNYIVNGFTNSPGAVLDNQCFEKRSLFLESYNMIISDGLVQRAAVYNSILLCLCRCEFSSLT</sequence>
<dbReference type="PANTHER" id="PTHR47932">
    <property type="entry name" value="ATPASE EXPRESSION PROTEIN 3"/>
    <property type="match status" value="1"/>
</dbReference>
<dbReference type="EMBL" id="JABFAC010000011">
    <property type="protein sequence ID" value="MBA0628038.1"/>
    <property type="molecule type" value="Genomic_DNA"/>
</dbReference>
<keyword evidence="9" id="KW-1185">Reference proteome</keyword>
<dbReference type="InterPro" id="IPR011990">
    <property type="entry name" value="TPR-like_helical_dom_sf"/>
</dbReference>
<evidence type="ECO:0000313" key="8">
    <source>
        <dbReference type="EMBL" id="MBA0628038.1"/>
    </source>
</evidence>
<feature type="repeat" description="PPR" evidence="6">
    <location>
        <begin position="286"/>
        <end position="320"/>
    </location>
</feature>
<dbReference type="Pfam" id="PF13041">
    <property type="entry name" value="PPR_2"/>
    <property type="match status" value="1"/>
</dbReference>
<comment type="subunit">
    <text evidence="3 7">Homodimer.</text>
</comment>
<proteinExistence type="inferred from homology"/>
<feature type="chain" id="PRO_5029932522" description="Dirigent protein" evidence="7">
    <location>
        <begin position="31"/>
        <end position="456"/>
    </location>
</feature>
<evidence type="ECO:0000256" key="1">
    <source>
        <dbReference type="ARBA" id="ARBA00007626"/>
    </source>
</evidence>
<accession>A0A7J8SPJ8</accession>
<dbReference type="GO" id="GO:0009699">
    <property type="term" value="P:phenylpropanoid biosynthetic process"/>
    <property type="evidence" value="ECO:0007669"/>
    <property type="project" value="UniProtKB-ARBA"/>
</dbReference>
<feature type="repeat" description="PPR" evidence="6">
    <location>
        <begin position="356"/>
        <end position="390"/>
    </location>
</feature>
<dbReference type="PANTHER" id="PTHR47932:SF7">
    <property type="entry name" value="PENTATRICOPEPTIDE (PPR) REPEAT PROTEIN"/>
    <property type="match status" value="1"/>
</dbReference>
<dbReference type="Gene3D" id="2.40.480.10">
    <property type="entry name" value="Allene oxide cyclase-like"/>
    <property type="match status" value="1"/>
</dbReference>
<feature type="repeat" description="PPR" evidence="6">
    <location>
        <begin position="199"/>
        <end position="233"/>
    </location>
</feature>
<keyword evidence="4 7" id="KW-0964">Secreted</keyword>
<dbReference type="InterPro" id="IPR044859">
    <property type="entry name" value="Allene_oxi_cyc_Dirigent"/>
</dbReference>
<reference evidence="8 9" key="1">
    <citation type="journal article" date="2019" name="Genome Biol. Evol.">
        <title>Insights into the evolution of the New World diploid cottons (Gossypium, subgenus Houzingenia) based on genome sequencing.</title>
        <authorList>
            <person name="Grover C.E."/>
            <person name="Arick M.A. 2nd"/>
            <person name="Thrash A."/>
            <person name="Conover J.L."/>
            <person name="Sanders W.S."/>
            <person name="Peterson D.G."/>
            <person name="Frelichowski J.E."/>
            <person name="Scheffler J.A."/>
            <person name="Scheffler B.E."/>
            <person name="Wendel J.F."/>
        </authorList>
    </citation>
    <scope>NUCLEOTIDE SEQUENCE [LARGE SCALE GENOMIC DNA]</scope>
    <source>
        <strain evidence="8">27</strain>
        <tissue evidence="8">Leaf</tissue>
    </source>
</reference>
<organism evidence="8 9">
    <name type="scientific">Gossypium davidsonii</name>
    <name type="common">Davidson's cotton</name>
    <name type="synonym">Gossypium klotzschianum subsp. davidsonii</name>
    <dbReference type="NCBI Taxonomy" id="34287"/>
    <lineage>
        <taxon>Eukaryota</taxon>
        <taxon>Viridiplantae</taxon>
        <taxon>Streptophyta</taxon>
        <taxon>Embryophyta</taxon>
        <taxon>Tracheophyta</taxon>
        <taxon>Spermatophyta</taxon>
        <taxon>Magnoliopsida</taxon>
        <taxon>eudicotyledons</taxon>
        <taxon>Gunneridae</taxon>
        <taxon>Pentapetalae</taxon>
        <taxon>rosids</taxon>
        <taxon>malvids</taxon>
        <taxon>Malvales</taxon>
        <taxon>Malvaceae</taxon>
        <taxon>Malvoideae</taxon>
        <taxon>Gossypium</taxon>
    </lineage>
</organism>
<gene>
    <name evidence="8" type="ORF">Godav_022821</name>
</gene>
<keyword evidence="7" id="KW-0732">Signal</keyword>
<evidence type="ECO:0000256" key="6">
    <source>
        <dbReference type="PROSITE-ProRule" id="PRU00708"/>
    </source>
</evidence>
<dbReference type="Pfam" id="PF12854">
    <property type="entry name" value="PPR_1"/>
    <property type="match status" value="2"/>
</dbReference>
<dbReference type="InterPro" id="IPR002885">
    <property type="entry name" value="PPR_rpt"/>
</dbReference>
<dbReference type="InterPro" id="IPR004265">
    <property type="entry name" value="Dirigent"/>
</dbReference>
<dbReference type="Pfam" id="PF01535">
    <property type="entry name" value="PPR"/>
    <property type="match status" value="2"/>
</dbReference>
<evidence type="ECO:0000256" key="2">
    <source>
        <dbReference type="ARBA" id="ARBA00010746"/>
    </source>
</evidence>
<feature type="repeat" description="PPR" evidence="6">
    <location>
        <begin position="234"/>
        <end position="268"/>
    </location>
</feature>
<evidence type="ECO:0000313" key="9">
    <source>
        <dbReference type="Proteomes" id="UP000593561"/>
    </source>
</evidence>